<dbReference type="InterPro" id="IPR029063">
    <property type="entry name" value="SAM-dependent_MTases_sf"/>
</dbReference>
<keyword evidence="3" id="KW-0489">Methyltransferase</keyword>
<proteinExistence type="inferred from homology"/>
<evidence type="ECO:0000256" key="2">
    <source>
        <dbReference type="ARBA" id="ARBA00011900"/>
    </source>
</evidence>
<dbReference type="Gene3D" id="3.40.50.150">
    <property type="entry name" value="Vaccinia Virus protein VP39"/>
    <property type="match status" value="1"/>
</dbReference>
<evidence type="ECO:0000256" key="5">
    <source>
        <dbReference type="ARBA" id="ARBA00022691"/>
    </source>
</evidence>
<sequence>MTDNKLNKDILNSWLWDSANILRGSIDSSDFKNYIFGLLFLKRSNDVFQEEVENIMKNDNSSREDAQDEVFFKLPKKAQWQYITEQTENIGVIIDEAFGAIESENTDLEGVMTATKFGDKEMLSDDLLKQLLRHFNKYSLRNDHLESNDLLGDAYEFLIKEFANDAGKKGGEFYTPRGVVQLIVNLIKPQPKQSVYDPTCGSGGMLIESARYIAQQPKGEINGNINVSLYGQEKNLSTWAIGKLNMLLHDFNDAKIEKGDTLVAPKHFNSENELKLFDRVVANPPFSMSGWWTPAEKNIETKIDKNGKEKKITPNYNKVVSDNKYGRFQYGTPPRAYADLAFLQHMIAVLKQDGKAGVVLPHGTLFRSGTEGKIRKALLENDLIEAIIGLPSALFYNTGIPASIWVINKNKTENQKNKVTIIDASADYKDGKNQNELLDEHINKIVNAYDKAIEIDKYMRIVSMSEIAENDYNLNISRYIDTSEPEEIIDIKAVHQHLAELHKQEAEIDAKLNEFLKELGI</sequence>
<dbReference type="InterPro" id="IPR051537">
    <property type="entry name" value="DNA_Adenine_Mtase"/>
</dbReference>
<dbReference type="EC" id="2.1.1.72" evidence="2"/>
<dbReference type="GO" id="GO:0009007">
    <property type="term" value="F:site-specific DNA-methyltransferase (adenine-specific) activity"/>
    <property type="evidence" value="ECO:0007669"/>
    <property type="project" value="UniProtKB-EC"/>
</dbReference>
<feature type="domain" description="N6 adenine-specific DNA methyltransferase N-terminal" evidence="9">
    <location>
        <begin position="11"/>
        <end position="135"/>
    </location>
</feature>
<evidence type="ECO:0000313" key="11">
    <source>
        <dbReference type="Proteomes" id="UP000490060"/>
    </source>
</evidence>
<gene>
    <name evidence="10" type="ORF">TNO010_220195</name>
</gene>
<keyword evidence="10" id="KW-0255">Endonuclease</keyword>
<reference evidence="10 11" key="1">
    <citation type="submission" date="2017-11" db="EMBL/GenBank/DDBJ databases">
        <authorList>
            <person name="Duchaud E."/>
        </authorList>
    </citation>
    <scope>NUCLEOTIDE SEQUENCE [LARGE SCALE GENOMIC DNA]</scope>
    <source>
        <strain evidence="10 11">TNO010</strain>
    </source>
</reference>
<dbReference type="GO" id="GO:0004519">
    <property type="term" value="F:endonuclease activity"/>
    <property type="evidence" value="ECO:0007669"/>
    <property type="project" value="UniProtKB-KW"/>
</dbReference>
<dbReference type="Pfam" id="PF02384">
    <property type="entry name" value="N6_Mtase"/>
    <property type="match status" value="1"/>
</dbReference>
<keyword evidence="4" id="KW-0808">Transferase</keyword>
<dbReference type="RefSeq" id="WP_172505317.1">
    <property type="nucleotide sequence ID" value="NZ_OENE01000015.1"/>
</dbReference>
<dbReference type="GO" id="GO:0032259">
    <property type="term" value="P:methylation"/>
    <property type="evidence" value="ECO:0007669"/>
    <property type="project" value="UniProtKB-KW"/>
</dbReference>
<dbReference type="GO" id="GO:0008170">
    <property type="term" value="F:N-methyltransferase activity"/>
    <property type="evidence" value="ECO:0007669"/>
    <property type="project" value="InterPro"/>
</dbReference>
<evidence type="ECO:0000256" key="1">
    <source>
        <dbReference type="ARBA" id="ARBA00006594"/>
    </source>
</evidence>
<keyword evidence="5" id="KW-0949">S-adenosyl-L-methionine</keyword>
<evidence type="ECO:0000259" key="8">
    <source>
        <dbReference type="Pfam" id="PF02384"/>
    </source>
</evidence>
<keyword evidence="6" id="KW-0680">Restriction system</keyword>
<comment type="catalytic activity">
    <reaction evidence="7">
        <text>a 2'-deoxyadenosine in DNA + S-adenosyl-L-methionine = an N(6)-methyl-2'-deoxyadenosine in DNA + S-adenosyl-L-homocysteine + H(+)</text>
        <dbReference type="Rhea" id="RHEA:15197"/>
        <dbReference type="Rhea" id="RHEA-COMP:12418"/>
        <dbReference type="Rhea" id="RHEA-COMP:12419"/>
        <dbReference type="ChEBI" id="CHEBI:15378"/>
        <dbReference type="ChEBI" id="CHEBI:57856"/>
        <dbReference type="ChEBI" id="CHEBI:59789"/>
        <dbReference type="ChEBI" id="CHEBI:90615"/>
        <dbReference type="ChEBI" id="CHEBI:90616"/>
        <dbReference type="EC" id="2.1.1.72"/>
    </reaction>
</comment>
<evidence type="ECO:0000256" key="7">
    <source>
        <dbReference type="ARBA" id="ARBA00047942"/>
    </source>
</evidence>
<feature type="domain" description="DNA methylase adenine-specific" evidence="8">
    <location>
        <begin position="147"/>
        <end position="487"/>
    </location>
</feature>
<dbReference type="GO" id="GO:0009307">
    <property type="term" value="P:DNA restriction-modification system"/>
    <property type="evidence" value="ECO:0007669"/>
    <property type="project" value="UniProtKB-KW"/>
</dbReference>
<protein>
    <recommendedName>
        <fullName evidence="2">site-specific DNA-methyltransferase (adenine-specific)</fullName>
        <ecNumber evidence="2">2.1.1.72</ecNumber>
    </recommendedName>
</protein>
<dbReference type="InterPro" id="IPR003356">
    <property type="entry name" value="DNA_methylase_A-5"/>
</dbReference>
<evidence type="ECO:0000256" key="4">
    <source>
        <dbReference type="ARBA" id="ARBA00022679"/>
    </source>
</evidence>
<organism evidence="10 11">
    <name type="scientific">Tenacibaculum finnmarkense genomovar ulcerans</name>
    <dbReference type="NCBI Taxonomy" id="2781388"/>
    <lineage>
        <taxon>Bacteria</taxon>
        <taxon>Pseudomonadati</taxon>
        <taxon>Bacteroidota</taxon>
        <taxon>Flavobacteriia</taxon>
        <taxon>Flavobacteriales</taxon>
        <taxon>Flavobacteriaceae</taxon>
        <taxon>Tenacibaculum</taxon>
        <taxon>Tenacibaculum finnmarkense</taxon>
    </lineage>
</organism>
<evidence type="ECO:0000259" key="9">
    <source>
        <dbReference type="Pfam" id="PF12161"/>
    </source>
</evidence>
<dbReference type="PRINTS" id="PR00507">
    <property type="entry name" value="N12N6MTFRASE"/>
</dbReference>
<keyword evidence="10" id="KW-0378">Hydrolase</keyword>
<dbReference type="Gene3D" id="1.20.1260.30">
    <property type="match status" value="1"/>
</dbReference>
<dbReference type="PROSITE" id="PS00092">
    <property type="entry name" value="N6_MTASE"/>
    <property type="match status" value="1"/>
</dbReference>
<name>A0A2I2M880_9FLAO</name>
<accession>A0A2I2M880</accession>
<evidence type="ECO:0000256" key="6">
    <source>
        <dbReference type="ARBA" id="ARBA00022747"/>
    </source>
</evidence>
<evidence type="ECO:0000256" key="3">
    <source>
        <dbReference type="ARBA" id="ARBA00022603"/>
    </source>
</evidence>
<keyword evidence="10" id="KW-0540">Nuclease</keyword>
<dbReference type="Proteomes" id="UP000490060">
    <property type="component" value="Unassembled WGS sequence"/>
</dbReference>
<dbReference type="PANTHER" id="PTHR42933:SF3">
    <property type="entry name" value="TYPE I RESTRICTION ENZYME MJAVIII METHYLASE SUBUNIT"/>
    <property type="match status" value="1"/>
</dbReference>
<dbReference type="EMBL" id="OENE01000015">
    <property type="protein sequence ID" value="SOU88755.1"/>
    <property type="molecule type" value="Genomic_DNA"/>
</dbReference>
<dbReference type="GO" id="GO:0003677">
    <property type="term" value="F:DNA binding"/>
    <property type="evidence" value="ECO:0007669"/>
    <property type="project" value="InterPro"/>
</dbReference>
<dbReference type="InterPro" id="IPR022749">
    <property type="entry name" value="D12N6_MeTrfase_N"/>
</dbReference>
<dbReference type="InterPro" id="IPR002052">
    <property type="entry name" value="DNA_methylase_N6_adenine_CS"/>
</dbReference>
<dbReference type="InterPro" id="IPR038333">
    <property type="entry name" value="T1MK-like_N_sf"/>
</dbReference>
<dbReference type="PANTHER" id="PTHR42933">
    <property type="entry name" value="SLR6095 PROTEIN"/>
    <property type="match status" value="1"/>
</dbReference>
<dbReference type="Pfam" id="PF12161">
    <property type="entry name" value="HsdM_N"/>
    <property type="match status" value="1"/>
</dbReference>
<dbReference type="SUPFAM" id="SSF53335">
    <property type="entry name" value="S-adenosyl-L-methionine-dependent methyltransferases"/>
    <property type="match status" value="1"/>
</dbReference>
<dbReference type="AlphaFoldDB" id="A0A2I2M880"/>
<comment type="similarity">
    <text evidence="1">Belongs to the N(4)/N(6)-methyltransferase family.</text>
</comment>
<evidence type="ECO:0000313" key="10">
    <source>
        <dbReference type="EMBL" id="SOU88755.1"/>
    </source>
</evidence>